<evidence type="ECO:0000313" key="2">
    <source>
        <dbReference type="Proteomes" id="UP000073492"/>
    </source>
</evidence>
<reference evidence="1 2" key="1">
    <citation type="submission" date="2015-07" db="EMBL/GenBank/DDBJ databases">
        <title>Comparative genomics of the Sigatoka disease complex on banana suggests a link between parallel evolutionary changes in Pseudocercospora fijiensis and Pseudocercospora eumusae and increased virulence on the banana host.</title>
        <authorList>
            <person name="Chang T.-C."/>
            <person name="Salvucci A."/>
            <person name="Crous P.W."/>
            <person name="Stergiopoulos I."/>
        </authorList>
    </citation>
    <scope>NUCLEOTIDE SEQUENCE [LARGE SCALE GENOMIC DNA]</scope>
    <source>
        <strain evidence="1 2">CBS 116634</strain>
    </source>
</reference>
<accession>A0A139IAN3</accession>
<sequence length="201" mass="23191">MKASPVVTRRGQKPWCASVTRFNGKFVPNEKGAAADFARTTAIPSWPVISPDDFKEAVKEYREQVDQRPYLASRHYLPEAIPVDLLMPLPHFRRKYELRALAHRIWLVYAPSVWWFELNLGFSRTRNDSDLARDSSRVIQSSFKIYRPSNTSDLWTLALAWFNSNVLLSGVRIKRWLPFHQFCCAPADIIEVDPVTGLRGQ</sequence>
<evidence type="ECO:0000313" key="1">
    <source>
        <dbReference type="EMBL" id="KXT11602.1"/>
    </source>
</evidence>
<keyword evidence="2" id="KW-1185">Reference proteome</keyword>
<comment type="caution">
    <text evidence="1">The sequence shown here is derived from an EMBL/GenBank/DDBJ whole genome shotgun (WGS) entry which is preliminary data.</text>
</comment>
<name>A0A139IAN3_9PEZI</name>
<dbReference type="AlphaFoldDB" id="A0A139IAN3"/>
<dbReference type="EMBL" id="LFZO01000191">
    <property type="protein sequence ID" value="KXT11602.1"/>
    <property type="molecule type" value="Genomic_DNA"/>
</dbReference>
<organism evidence="1 2">
    <name type="scientific">Pseudocercospora musae</name>
    <dbReference type="NCBI Taxonomy" id="113226"/>
    <lineage>
        <taxon>Eukaryota</taxon>
        <taxon>Fungi</taxon>
        <taxon>Dikarya</taxon>
        <taxon>Ascomycota</taxon>
        <taxon>Pezizomycotina</taxon>
        <taxon>Dothideomycetes</taxon>
        <taxon>Dothideomycetidae</taxon>
        <taxon>Mycosphaerellales</taxon>
        <taxon>Mycosphaerellaceae</taxon>
        <taxon>Pseudocercospora</taxon>
    </lineage>
</organism>
<gene>
    <name evidence="1" type="ORF">AC579_160</name>
</gene>
<dbReference type="Proteomes" id="UP000073492">
    <property type="component" value="Unassembled WGS sequence"/>
</dbReference>
<protein>
    <submittedName>
        <fullName evidence="1">Uncharacterized protein</fullName>
    </submittedName>
</protein>
<proteinExistence type="predicted"/>